<dbReference type="PROSITE" id="PS51318">
    <property type="entry name" value="TAT"/>
    <property type="match status" value="1"/>
</dbReference>
<dbReference type="AlphaFoldDB" id="A0A852TWD6"/>
<dbReference type="Pfam" id="PF12706">
    <property type="entry name" value="Lactamase_B_2"/>
    <property type="match status" value="1"/>
</dbReference>
<dbReference type="InterPro" id="IPR036866">
    <property type="entry name" value="RibonucZ/Hydroxyglut_hydro"/>
</dbReference>
<organism evidence="6 7">
    <name type="scientific">Spinactinospora alkalitolerans</name>
    <dbReference type="NCBI Taxonomy" id="687207"/>
    <lineage>
        <taxon>Bacteria</taxon>
        <taxon>Bacillati</taxon>
        <taxon>Actinomycetota</taxon>
        <taxon>Actinomycetes</taxon>
        <taxon>Streptosporangiales</taxon>
        <taxon>Nocardiopsidaceae</taxon>
        <taxon>Spinactinospora</taxon>
    </lineage>
</organism>
<keyword evidence="1" id="KW-0540">Nuclease</keyword>
<evidence type="ECO:0000259" key="4">
    <source>
        <dbReference type="Pfam" id="PF00753"/>
    </source>
</evidence>
<dbReference type="GO" id="GO:0042781">
    <property type="term" value="F:3'-tRNA processing endoribonuclease activity"/>
    <property type="evidence" value="ECO:0007669"/>
    <property type="project" value="TreeGrafter"/>
</dbReference>
<dbReference type="EMBL" id="JACCCC010000001">
    <property type="protein sequence ID" value="NYE47627.1"/>
    <property type="molecule type" value="Genomic_DNA"/>
</dbReference>
<dbReference type="RefSeq" id="WP_218882448.1">
    <property type="nucleotide sequence ID" value="NZ_BAAAYY010000015.1"/>
</dbReference>
<feature type="domain" description="Metallo-beta-lactamase" evidence="4">
    <location>
        <begin position="87"/>
        <end position="136"/>
    </location>
</feature>
<sequence>MAGSLGPARIGPERWNMGAKSRMSRRAMLRGSITAGTATAMSVAAGAPASAADPSPPHPIGAHTRVVLLGTAGGPFPARGRSGIASAVVVGDRTYLVDAGHAATHQLFRSGLPYDSVRGVFVTHLHSDHIADLYNLIWLNWAPRQPEDTAHTVEVFGPGRAGGLPDSGSESPTPTVAPENPTPGTVDYFTGAIAATAYDVNERMRDTERRDIRQAFSAHDITVPEVGAGHAGPFAPPMEPWMVHSDEVVTVSAILVDHRPVYPAFAFRFDTAEGSVVFSGDTARCDNIVRLARGADVLVHEVIDLDYYADQNMPPKKREHLRKSHTGVDEVGELAATSGVRTLVLDHLVPADVTAVSDWEWKRKAQRGFGGEVIVGRDLMEIALGARVPPHR</sequence>
<reference evidence="6 7" key="1">
    <citation type="submission" date="2020-07" db="EMBL/GenBank/DDBJ databases">
        <title>Sequencing the genomes of 1000 actinobacteria strains.</title>
        <authorList>
            <person name="Klenk H.-P."/>
        </authorList>
    </citation>
    <scope>NUCLEOTIDE SEQUENCE [LARGE SCALE GENOMIC DNA]</scope>
    <source>
        <strain evidence="6 7">CXB654</strain>
    </source>
</reference>
<evidence type="ECO:0000256" key="3">
    <source>
        <dbReference type="SAM" id="MobiDB-lite"/>
    </source>
</evidence>
<keyword evidence="7" id="KW-1185">Reference proteome</keyword>
<dbReference type="PANTHER" id="PTHR46018:SF2">
    <property type="entry name" value="ZINC PHOSPHODIESTERASE ELAC PROTEIN 1"/>
    <property type="match status" value="1"/>
</dbReference>
<gene>
    <name evidence="6" type="ORF">HDA32_002747</name>
</gene>
<keyword evidence="1" id="KW-0255">Endonuclease</keyword>
<dbReference type="Proteomes" id="UP000589036">
    <property type="component" value="Unassembled WGS sequence"/>
</dbReference>
<protein>
    <submittedName>
        <fullName evidence="6">Ribonuclease BN (tRNA processing enzyme)</fullName>
    </submittedName>
</protein>
<accession>A0A852TWD6</accession>
<name>A0A852TWD6_9ACTN</name>
<evidence type="ECO:0000259" key="5">
    <source>
        <dbReference type="Pfam" id="PF12706"/>
    </source>
</evidence>
<dbReference type="InterPro" id="IPR001279">
    <property type="entry name" value="Metallo-B-lactamas"/>
</dbReference>
<dbReference type="PANTHER" id="PTHR46018">
    <property type="entry name" value="ZINC PHOSPHODIESTERASE ELAC PROTEIN 1"/>
    <property type="match status" value="1"/>
</dbReference>
<proteinExistence type="predicted"/>
<dbReference type="Gene3D" id="3.60.15.10">
    <property type="entry name" value="Ribonuclease Z/Hydroxyacylglutathione hydrolase-like"/>
    <property type="match status" value="1"/>
</dbReference>
<feature type="region of interest" description="Disordered" evidence="3">
    <location>
        <begin position="159"/>
        <end position="184"/>
    </location>
</feature>
<comment type="caution">
    <text evidence="6">The sequence shown here is derived from an EMBL/GenBank/DDBJ whole genome shotgun (WGS) entry which is preliminary data.</text>
</comment>
<dbReference type="CDD" id="cd07719">
    <property type="entry name" value="arylsulfatase_AtsA-like_MBL-fold"/>
    <property type="match status" value="1"/>
</dbReference>
<evidence type="ECO:0000256" key="1">
    <source>
        <dbReference type="ARBA" id="ARBA00022759"/>
    </source>
</evidence>
<dbReference type="InterPro" id="IPR006311">
    <property type="entry name" value="TAT_signal"/>
</dbReference>
<dbReference type="Pfam" id="PF00753">
    <property type="entry name" value="Lactamase_B"/>
    <property type="match status" value="1"/>
</dbReference>
<evidence type="ECO:0000256" key="2">
    <source>
        <dbReference type="ARBA" id="ARBA00022801"/>
    </source>
</evidence>
<keyword evidence="2" id="KW-0378">Hydrolase</keyword>
<evidence type="ECO:0000313" key="7">
    <source>
        <dbReference type="Proteomes" id="UP000589036"/>
    </source>
</evidence>
<evidence type="ECO:0000313" key="6">
    <source>
        <dbReference type="EMBL" id="NYE47627.1"/>
    </source>
</evidence>
<dbReference type="SUPFAM" id="SSF56281">
    <property type="entry name" value="Metallo-hydrolase/oxidoreductase"/>
    <property type="match status" value="1"/>
</dbReference>
<feature type="domain" description="Metallo-beta-lactamase" evidence="5">
    <location>
        <begin position="242"/>
        <end position="347"/>
    </location>
</feature>
<dbReference type="InterPro" id="IPR044094">
    <property type="entry name" value="AtsA-like_MBL-fold"/>
</dbReference>